<comment type="similarity">
    <text evidence="1">Belongs to the UDP-glycosyltransferase family.</text>
</comment>
<dbReference type="SUPFAM" id="SSF53756">
    <property type="entry name" value="UDP-Glycosyltransferase/glycogen phosphorylase"/>
    <property type="match status" value="1"/>
</dbReference>
<evidence type="ECO:0000256" key="2">
    <source>
        <dbReference type="ARBA" id="ARBA00012544"/>
    </source>
</evidence>
<comment type="catalytic activity">
    <reaction evidence="6">
        <text>glucuronate acceptor + UDP-alpha-D-glucuronate = acceptor beta-D-glucuronoside + UDP + H(+)</text>
        <dbReference type="Rhea" id="RHEA:21032"/>
        <dbReference type="ChEBI" id="CHEBI:15378"/>
        <dbReference type="ChEBI" id="CHEBI:58052"/>
        <dbReference type="ChEBI" id="CHEBI:58223"/>
        <dbReference type="ChEBI" id="CHEBI:132367"/>
        <dbReference type="ChEBI" id="CHEBI:132368"/>
        <dbReference type="EC" id="2.4.1.17"/>
    </reaction>
</comment>
<keyword evidence="3" id="KW-0328">Glycosyltransferase</keyword>
<sequence length="308" mass="34990">VYNSKFGRSNGHFMGTIADLLVDAGHNVTSLIPIIDPSFKDNTDKSRIIHVNQSEETKMRTAFLNSDSTNWFESNSFDFITPFFVGTPYGDRFASQCEGLLKEEDLIERLRAEKYDVYIAENFDMCGIGLSYLIKPKSLINTAASAPMAWMNEEFGLPGAMSYNPSPTISHLDVHSMWSRLKNIYSEMIYYKFFHSSRYRIEDLFRAKFGPDYPSLEEISSHAAYTLIYSEPLIDFAHPTLSRIVYVGGIGARPAKKLDEVFDHLLSLRPKAVLVSFGAVVVTHRIPMDVKKSITNAFSRFPNVTFIW</sequence>
<organism evidence="7 8">
    <name type="scientific">Pristionchus fissidentatus</name>
    <dbReference type="NCBI Taxonomy" id="1538716"/>
    <lineage>
        <taxon>Eukaryota</taxon>
        <taxon>Metazoa</taxon>
        <taxon>Ecdysozoa</taxon>
        <taxon>Nematoda</taxon>
        <taxon>Chromadorea</taxon>
        <taxon>Rhabditida</taxon>
        <taxon>Rhabditina</taxon>
        <taxon>Diplogasteromorpha</taxon>
        <taxon>Diplogasteroidea</taxon>
        <taxon>Neodiplogasteridae</taxon>
        <taxon>Pristionchus</taxon>
    </lineage>
</organism>
<dbReference type="EMBL" id="BTSY01000002">
    <property type="protein sequence ID" value="GMT15639.1"/>
    <property type="molecule type" value="Genomic_DNA"/>
</dbReference>
<name>A0AAV5VCN9_9BILA</name>
<protein>
    <recommendedName>
        <fullName evidence="2">glucuronosyltransferase</fullName>
        <ecNumber evidence="2">2.4.1.17</ecNumber>
    </recommendedName>
</protein>
<evidence type="ECO:0000256" key="6">
    <source>
        <dbReference type="ARBA" id="ARBA00047475"/>
    </source>
</evidence>
<evidence type="ECO:0000313" key="8">
    <source>
        <dbReference type="Proteomes" id="UP001432322"/>
    </source>
</evidence>
<evidence type="ECO:0000256" key="1">
    <source>
        <dbReference type="ARBA" id="ARBA00009995"/>
    </source>
</evidence>
<keyword evidence="5" id="KW-0732">Signal</keyword>
<evidence type="ECO:0000256" key="4">
    <source>
        <dbReference type="ARBA" id="ARBA00022679"/>
    </source>
</evidence>
<gene>
    <name evidence="7" type="ORF">PFISCL1PPCAC_6936</name>
</gene>
<dbReference type="Pfam" id="PF00201">
    <property type="entry name" value="UDPGT"/>
    <property type="match status" value="1"/>
</dbReference>
<feature type="non-terminal residue" evidence="7">
    <location>
        <position position="308"/>
    </location>
</feature>
<keyword evidence="4" id="KW-0808">Transferase</keyword>
<dbReference type="InterPro" id="IPR050271">
    <property type="entry name" value="UDP-glycosyltransferase"/>
</dbReference>
<dbReference type="InterPro" id="IPR002213">
    <property type="entry name" value="UDP_glucos_trans"/>
</dbReference>
<dbReference type="PANTHER" id="PTHR48043">
    <property type="entry name" value="EG:EG0003.4 PROTEIN-RELATED"/>
    <property type="match status" value="1"/>
</dbReference>
<dbReference type="PANTHER" id="PTHR48043:SF23">
    <property type="entry name" value="UDP-GLUCURONOSYLTRANSFERASE"/>
    <property type="match status" value="1"/>
</dbReference>
<evidence type="ECO:0000256" key="5">
    <source>
        <dbReference type="ARBA" id="ARBA00022729"/>
    </source>
</evidence>
<dbReference type="EC" id="2.4.1.17" evidence="2"/>
<keyword evidence="8" id="KW-1185">Reference proteome</keyword>
<dbReference type="GO" id="GO:0015020">
    <property type="term" value="F:glucuronosyltransferase activity"/>
    <property type="evidence" value="ECO:0007669"/>
    <property type="project" value="UniProtKB-EC"/>
</dbReference>
<comment type="caution">
    <text evidence="7">The sequence shown here is derived from an EMBL/GenBank/DDBJ whole genome shotgun (WGS) entry which is preliminary data.</text>
</comment>
<dbReference type="AlphaFoldDB" id="A0AAV5VCN9"/>
<proteinExistence type="inferred from homology"/>
<dbReference type="Proteomes" id="UP001432322">
    <property type="component" value="Unassembled WGS sequence"/>
</dbReference>
<reference evidence="7" key="1">
    <citation type="submission" date="2023-10" db="EMBL/GenBank/DDBJ databases">
        <title>Genome assembly of Pristionchus species.</title>
        <authorList>
            <person name="Yoshida K."/>
            <person name="Sommer R.J."/>
        </authorList>
    </citation>
    <scope>NUCLEOTIDE SEQUENCE</scope>
    <source>
        <strain evidence="7">RS5133</strain>
    </source>
</reference>
<evidence type="ECO:0000256" key="3">
    <source>
        <dbReference type="ARBA" id="ARBA00022676"/>
    </source>
</evidence>
<accession>A0AAV5VCN9</accession>
<evidence type="ECO:0000313" key="7">
    <source>
        <dbReference type="EMBL" id="GMT15639.1"/>
    </source>
</evidence>
<feature type="non-terminal residue" evidence="7">
    <location>
        <position position="1"/>
    </location>
</feature>